<accession>A0AC35U516</accession>
<proteinExistence type="predicted"/>
<dbReference type="WBParaSite" id="RSKR_0000767300.1">
    <property type="protein sequence ID" value="RSKR_0000767300.1"/>
    <property type="gene ID" value="RSKR_0000767300"/>
</dbReference>
<protein>
    <submittedName>
        <fullName evidence="2">Carboxypeptidase</fullName>
    </submittedName>
</protein>
<sequence length="481" mass="54275">MGPFYVNADGTTLYENVFAWNRYANVLYLESPIGTGFSYSKKNVFYSDANDDQTLSQNYKALTDFFTNVQPQYKDRPFFIGAESYGGITAPMLADKIIQGINDGSFPNKNFQGMSIGNGYMDIPLIENTLVLWSEYHGRFSLDEWAAIKKDCCANGDVDNCDFYQHFKSATQLDFSPDDTACGKHFSSIIGKEVDPSLDPYNFYQDCYGGSAITYFDKKPRRRMQTQPSTAAVADPKNNPFARYPLGGNTADFINRDSTDNQFGYPCLQENYVTQYFNNEDNQKAWNIDSSFKKANRTFADCNDALYNKYKVKYTNQDTQFASIIKNNMNPNFTILVYNGDIDTVCNYLGDSKFIDKVYKAFQATKPKTAPTVSSRDRWIYRTMTAGWVQSYQLSNVKIDVLTVKGAGHLVPLSRPGPVYQMITNFMQHSPSYSETNMEVTPTPNPLLSTTTKGAAGGIFTYISCFATLFVISIFTYINAL</sequence>
<evidence type="ECO:0000313" key="2">
    <source>
        <dbReference type="WBParaSite" id="RSKR_0000767300.1"/>
    </source>
</evidence>
<name>A0AC35U516_9BILA</name>
<reference evidence="2" key="1">
    <citation type="submission" date="2016-11" db="UniProtKB">
        <authorList>
            <consortium name="WormBaseParasite"/>
        </authorList>
    </citation>
    <scope>IDENTIFICATION</scope>
    <source>
        <strain evidence="2">KR3021</strain>
    </source>
</reference>
<organism evidence="1 2">
    <name type="scientific">Rhabditophanes sp. KR3021</name>
    <dbReference type="NCBI Taxonomy" id="114890"/>
    <lineage>
        <taxon>Eukaryota</taxon>
        <taxon>Metazoa</taxon>
        <taxon>Ecdysozoa</taxon>
        <taxon>Nematoda</taxon>
        <taxon>Chromadorea</taxon>
        <taxon>Rhabditida</taxon>
        <taxon>Tylenchina</taxon>
        <taxon>Panagrolaimomorpha</taxon>
        <taxon>Strongyloidoidea</taxon>
        <taxon>Alloionematidae</taxon>
        <taxon>Rhabditophanes</taxon>
    </lineage>
</organism>
<evidence type="ECO:0000313" key="1">
    <source>
        <dbReference type="Proteomes" id="UP000095286"/>
    </source>
</evidence>
<dbReference type="Proteomes" id="UP000095286">
    <property type="component" value="Unplaced"/>
</dbReference>